<sequence length="91" mass="9939">MQHGFATQSDITRWTVRTATAKTRALSGQRLSAKEDQSFDRENATYLLGKMEAVFGGYVGGREWYFAMDWGVAFVGDAVMGGAEAASYDGD</sequence>
<dbReference type="EMBL" id="CYKH01000264">
    <property type="protein sequence ID" value="CUF20766.1"/>
    <property type="molecule type" value="Genomic_DNA"/>
</dbReference>
<protein>
    <submittedName>
        <fullName evidence="1">Uncharacterized protein</fullName>
    </submittedName>
</protein>
<evidence type="ECO:0000313" key="1">
    <source>
        <dbReference type="EMBL" id="CUF20766.1"/>
    </source>
</evidence>
<feature type="non-terminal residue" evidence="1">
    <location>
        <position position="91"/>
    </location>
</feature>
<reference evidence="2" key="1">
    <citation type="submission" date="2015-09" db="EMBL/GenBank/DDBJ databases">
        <authorList>
            <consortium name="Pathogen Informatics"/>
        </authorList>
    </citation>
    <scope>NUCLEOTIDE SEQUENCE [LARGE SCALE GENOMIC DNA]</scope>
    <source>
        <strain evidence="2">Lake Konstanz</strain>
    </source>
</reference>
<keyword evidence="2" id="KW-1185">Reference proteome</keyword>
<dbReference type="AlphaFoldDB" id="A0A0S4IQV8"/>
<dbReference type="VEuPathDB" id="TriTrypDB:BSAL_60185"/>
<proteinExistence type="predicted"/>
<name>A0A0S4IQV8_BODSA</name>
<evidence type="ECO:0000313" key="2">
    <source>
        <dbReference type="Proteomes" id="UP000051952"/>
    </source>
</evidence>
<accession>A0A0S4IQV8</accession>
<dbReference type="Proteomes" id="UP000051952">
    <property type="component" value="Unassembled WGS sequence"/>
</dbReference>
<gene>
    <name evidence="1" type="ORF">BSAL_60185</name>
</gene>
<organism evidence="1 2">
    <name type="scientific">Bodo saltans</name>
    <name type="common">Flagellated protozoan</name>
    <dbReference type="NCBI Taxonomy" id="75058"/>
    <lineage>
        <taxon>Eukaryota</taxon>
        <taxon>Discoba</taxon>
        <taxon>Euglenozoa</taxon>
        <taxon>Kinetoplastea</taxon>
        <taxon>Metakinetoplastina</taxon>
        <taxon>Eubodonida</taxon>
        <taxon>Bodonidae</taxon>
        <taxon>Bodo</taxon>
    </lineage>
</organism>